<evidence type="ECO:0000313" key="5">
    <source>
        <dbReference type="EMBL" id="SKB90533.1"/>
    </source>
</evidence>
<gene>
    <name evidence="5" type="ORF">SAMN06295920_10884</name>
</gene>
<sequence>MRADRFPVATTITADRAHIDAEIAHLSALSPALSGGIDALQVDHRPIADDDRIPNILRDGTEEYLALLPGMLVQIVQGTVARDWLITAKASEDCVRLRIPFDGQATFSSPQDDIHDGQRFCTFIVQSAGTGLTGTYRRGTRYRFCSLEISRDYLEGGLGFSLSDLPPMLSRLWRNREVSFGHIPLDRRTRLLAERLFNLDRRAAWRPVQAHMIGLELLKELFDAWTATAQAATGVQRLTPEEHDVLLRLGREVERRCPAPIALSEAVSFTGINRNKLQFMFKRMFGMSLQQYCTELRMRRALDLLNDAGLSIADVAERLGFSEATNFTAAFKKHFSVPPSAMRQGG</sequence>
<keyword evidence="2 5" id="KW-0238">DNA-binding</keyword>
<evidence type="ECO:0000313" key="6">
    <source>
        <dbReference type="Proteomes" id="UP000189818"/>
    </source>
</evidence>
<accession>A0A1T5F2Z0</accession>
<protein>
    <submittedName>
        <fullName evidence="5">AraC-type DNA-binding protein</fullName>
    </submittedName>
</protein>
<dbReference type="GO" id="GO:0003700">
    <property type="term" value="F:DNA-binding transcription factor activity"/>
    <property type="evidence" value="ECO:0007669"/>
    <property type="project" value="InterPro"/>
</dbReference>
<dbReference type="STRING" id="439228.SAMN06295920_10884"/>
<keyword evidence="6" id="KW-1185">Reference proteome</keyword>
<proteinExistence type="predicted"/>
<dbReference type="SUPFAM" id="SSF46689">
    <property type="entry name" value="Homeodomain-like"/>
    <property type="match status" value="1"/>
</dbReference>
<dbReference type="RefSeq" id="WP_176152612.1">
    <property type="nucleotide sequence ID" value="NZ_FUYM01000008.1"/>
</dbReference>
<dbReference type="Proteomes" id="UP000189818">
    <property type="component" value="Unassembled WGS sequence"/>
</dbReference>
<dbReference type="Gene3D" id="1.10.10.60">
    <property type="entry name" value="Homeodomain-like"/>
    <property type="match status" value="1"/>
</dbReference>
<dbReference type="InterPro" id="IPR020449">
    <property type="entry name" value="Tscrpt_reg_AraC-type_HTH"/>
</dbReference>
<dbReference type="PANTHER" id="PTHR47893">
    <property type="entry name" value="REGULATORY PROTEIN PCHR"/>
    <property type="match status" value="1"/>
</dbReference>
<dbReference type="EMBL" id="FUYM01000008">
    <property type="protein sequence ID" value="SKB90533.1"/>
    <property type="molecule type" value="Genomic_DNA"/>
</dbReference>
<evidence type="ECO:0000256" key="2">
    <source>
        <dbReference type="ARBA" id="ARBA00023125"/>
    </source>
</evidence>
<dbReference type="PRINTS" id="PR00032">
    <property type="entry name" value="HTHARAC"/>
</dbReference>
<dbReference type="PROSITE" id="PS00041">
    <property type="entry name" value="HTH_ARAC_FAMILY_1"/>
    <property type="match status" value="1"/>
</dbReference>
<name>A0A1T5F2Z0_9SPHN</name>
<dbReference type="InterPro" id="IPR009057">
    <property type="entry name" value="Homeodomain-like_sf"/>
</dbReference>
<dbReference type="GO" id="GO:0043565">
    <property type="term" value="F:sequence-specific DNA binding"/>
    <property type="evidence" value="ECO:0007669"/>
    <property type="project" value="InterPro"/>
</dbReference>
<dbReference type="InterPro" id="IPR053142">
    <property type="entry name" value="PchR_regulatory_protein"/>
</dbReference>
<evidence type="ECO:0000256" key="1">
    <source>
        <dbReference type="ARBA" id="ARBA00023015"/>
    </source>
</evidence>
<feature type="domain" description="HTH araC/xylS-type" evidence="4">
    <location>
        <begin position="243"/>
        <end position="345"/>
    </location>
</feature>
<reference evidence="6" key="1">
    <citation type="submission" date="2017-02" db="EMBL/GenBank/DDBJ databases">
        <authorList>
            <person name="Varghese N."/>
            <person name="Submissions S."/>
        </authorList>
    </citation>
    <scope>NUCLEOTIDE SEQUENCE [LARGE SCALE GENOMIC DNA]</scope>
    <source>
        <strain evidence="6">UM2</strain>
    </source>
</reference>
<dbReference type="Pfam" id="PF12833">
    <property type="entry name" value="HTH_18"/>
    <property type="match status" value="1"/>
</dbReference>
<dbReference type="AlphaFoldDB" id="A0A1T5F2Z0"/>
<evidence type="ECO:0000256" key="3">
    <source>
        <dbReference type="ARBA" id="ARBA00023163"/>
    </source>
</evidence>
<dbReference type="InterPro" id="IPR018062">
    <property type="entry name" value="HTH_AraC-typ_CS"/>
</dbReference>
<dbReference type="SMART" id="SM00342">
    <property type="entry name" value="HTH_ARAC"/>
    <property type="match status" value="1"/>
</dbReference>
<keyword evidence="3" id="KW-0804">Transcription</keyword>
<dbReference type="InterPro" id="IPR018060">
    <property type="entry name" value="HTH_AraC"/>
</dbReference>
<organism evidence="5 6">
    <name type="scientific">Rhizorhabdus histidinilytica</name>
    <dbReference type="NCBI Taxonomy" id="439228"/>
    <lineage>
        <taxon>Bacteria</taxon>
        <taxon>Pseudomonadati</taxon>
        <taxon>Pseudomonadota</taxon>
        <taxon>Alphaproteobacteria</taxon>
        <taxon>Sphingomonadales</taxon>
        <taxon>Sphingomonadaceae</taxon>
        <taxon>Rhizorhabdus</taxon>
    </lineage>
</organism>
<dbReference type="PROSITE" id="PS01124">
    <property type="entry name" value="HTH_ARAC_FAMILY_2"/>
    <property type="match status" value="1"/>
</dbReference>
<keyword evidence="1" id="KW-0805">Transcription regulation</keyword>
<evidence type="ECO:0000259" key="4">
    <source>
        <dbReference type="PROSITE" id="PS01124"/>
    </source>
</evidence>
<dbReference type="PANTHER" id="PTHR47893:SF1">
    <property type="entry name" value="REGULATORY PROTEIN PCHR"/>
    <property type="match status" value="1"/>
</dbReference>